<reference evidence="3 4" key="1">
    <citation type="submission" date="2016-01" db="EMBL/GenBank/DDBJ databases">
        <title>The new phylogeny of the genus Mycobacterium.</title>
        <authorList>
            <person name="Tarcisio F."/>
            <person name="Conor M."/>
            <person name="Antonella G."/>
            <person name="Elisabetta G."/>
            <person name="Giulia F.S."/>
            <person name="Sara T."/>
            <person name="Anna F."/>
            <person name="Clotilde B."/>
            <person name="Roberto B."/>
            <person name="Veronica D.S."/>
            <person name="Fabio R."/>
            <person name="Monica P."/>
            <person name="Olivier J."/>
            <person name="Enrico T."/>
            <person name="Nicola S."/>
        </authorList>
    </citation>
    <scope>NUCLEOTIDE SEQUENCE [LARGE SCALE GENOMIC DNA]</scope>
    <source>
        <strain evidence="3 4">DSM 45176</strain>
    </source>
</reference>
<evidence type="ECO:0000313" key="4">
    <source>
        <dbReference type="Proteomes" id="UP000193087"/>
    </source>
</evidence>
<dbReference type="Gene3D" id="1.10.287.850">
    <property type="entry name" value="HP0062-like domain"/>
    <property type="match status" value="1"/>
</dbReference>
<dbReference type="EMBL" id="LQPQ01000077">
    <property type="protein sequence ID" value="ORW79007.1"/>
    <property type="molecule type" value="Genomic_DNA"/>
</dbReference>
<dbReference type="Gene3D" id="2.40.70.10">
    <property type="entry name" value="Acid Proteases"/>
    <property type="match status" value="1"/>
</dbReference>
<dbReference type="Pfam" id="PF21526">
    <property type="entry name" value="PGRS"/>
    <property type="match status" value="1"/>
</dbReference>
<gene>
    <name evidence="3" type="ORF">AWC22_19165</name>
</gene>
<dbReference type="InterPro" id="IPR000084">
    <property type="entry name" value="PE-PGRS_N"/>
</dbReference>
<dbReference type="Proteomes" id="UP000193087">
    <property type="component" value="Unassembled WGS sequence"/>
</dbReference>
<dbReference type="InterPro" id="IPR038332">
    <property type="entry name" value="PPE_sf"/>
</dbReference>
<evidence type="ECO:0000313" key="3">
    <source>
        <dbReference type="EMBL" id="ORW79007.1"/>
    </source>
</evidence>
<proteinExistence type="predicted"/>
<dbReference type="OrthoDB" id="5190013at2"/>
<dbReference type="AlphaFoldDB" id="A0A1X2CSX7"/>
<protein>
    <submittedName>
        <fullName evidence="3">Uncharacterized protein</fullName>
    </submittedName>
</protein>
<dbReference type="GO" id="GO:0004190">
    <property type="term" value="F:aspartic-type endopeptidase activity"/>
    <property type="evidence" value="ECO:0007669"/>
    <property type="project" value="InterPro"/>
</dbReference>
<feature type="domain" description="PE" evidence="1">
    <location>
        <begin position="4"/>
        <end position="93"/>
    </location>
</feature>
<dbReference type="Pfam" id="PF20729">
    <property type="entry name" value="PE-PGRS_C"/>
    <property type="match status" value="1"/>
</dbReference>
<dbReference type="Pfam" id="PF00934">
    <property type="entry name" value="PE"/>
    <property type="match status" value="1"/>
</dbReference>
<dbReference type="NCBIfam" id="NF038019">
    <property type="entry name" value="PE_process_PecA"/>
    <property type="match status" value="1"/>
</dbReference>
<evidence type="ECO:0000259" key="2">
    <source>
        <dbReference type="Pfam" id="PF20729"/>
    </source>
</evidence>
<name>A0A1X2CSX7_9MYCO</name>
<keyword evidence="4" id="KW-1185">Reference proteome</keyword>
<feature type="domain" description="PE cleavage protein A C-terminal" evidence="2">
    <location>
        <begin position="264"/>
        <end position="534"/>
    </location>
</feature>
<comment type="caution">
    <text evidence="3">The sequence shown here is derived from an EMBL/GenBank/DDBJ whole genome shotgun (WGS) entry which is preliminary data.</text>
</comment>
<dbReference type="InterPro" id="IPR021109">
    <property type="entry name" value="Peptidase_aspartic_dom_sf"/>
</dbReference>
<accession>A0A1X2CSX7</accession>
<dbReference type="RefSeq" id="WP_085250575.1">
    <property type="nucleotide sequence ID" value="NZ_CAJMWJ010000001.1"/>
</dbReference>
<dbReference type="GeneID" id="93495338"/>
<dbReference type="InterPro" id="IPR048054">
    <property type="entry name" value="PecA_C"/>
</dbReference>
<dbReference type="InterPro" id="IPR048996">
    <property type="entry name" value="PGRS_rpt"/>
</dbReference>
<dbReference type="SUPFAM" id="SSF140459">
    <property type="entry name" value="PE/PPE dimer-like"/>
    <property type="match status" value="1"/>
</dbReference>
<sequence length="539" mass="51647">MSLLVVAPDWLVSAAADLDGLGLVLNTANAAAAAPTTAVAAAAGDEVSAALAALFAGFGQEYQALSVQLNAFHQQFVQSLNSAVMSYQATEAAVTAPLRAVEQNVLGAVNAPTEALLGRPLIGNGADGTAASPNGGAGGLLYGNGGNGYSQTNPGVTGGFGGSAGLIGNGGAGGTGGEGATGGNGGAGGWLWGSGGTGGAGGASLTTGGNGGVGGAAGLIGNGGTGGAGGIGAGDFRGYGGTGGRAGWLAGSPGTSGTGWDGRTVNMYVYAETEPVVTLSVNGGPAVASLVDTGSEGLVITPGALGGPLGVLRLGLPVSFGISGYSGGLTYIFATYNAPVDFGNGIVTAGTPVNVVLLSFPQTFEGYFAPAGVTSVLGVGPNAVGPGPSSPVTALGGDLNQGVLIDQPGGRLQFGPNTGTPEVSVPGAPISTVHVRINGGAPTPVTAIIDSGGVTGTMPSYLLGTGQTSGAVPAGTLIQVYSTGGELLYEYEAGVTIPGYSPIVTTGSTMNTGNFPFAEQPIYISYSPGGVGTTVFNNP</sequence>
<organism evidence="3 4">
    <name type="scientific">Mycobacterium riyadhense</name>
    <dbReference type="NCBI Taxonomy" id="486698"/>
    <lineage>
        <taxon>Bacteria</taxon>
        <taxon>Bacillati</taxon>
        <taxon>Actinomycetota</taxon>
        <taxon>Actinomycetes</taxon>
        <taxon>Mycobacteriales</taxon>
        <taxon>Mycobacteriaceae</taxon>
        <taxon>Mycobacterium</taxon>
    </lineage>
</organism>
<evidence type="ECO:0000259" key="1">
    <source>
        <dbReference type="Pfam" id="PF00934"/>
    </source>
</evidence>